<protein>
    <submittedName>
        <fullName evidence="1">Uncharacterized protein</fullName>
    </submittedName>
</protein>
<proteinExistence type="predicted"/>
<reference evidence="1 2" key="1">
    <citation type="submission" date="2024-02" db="EMBL/GenBank/DDBJ databases">
        <authorList>
            <person name="Chen Y."/>
            <person name="Shah S."/>
            <person name="Dougan E. K."/>
            <person name="Thang M."/>
            <person name="Chan C."/>
        </authorList>
    </citation>
    <scope>NUCLEOTIDE SEQUENCE [LARGE SCALE GENOMIC DNA]</scope>
</reference>
<dbReference type="Proteomes" id="UP001642484">
    <property type="component" value="Unassembled WGS sequence"/>
</dbReference>
<evidence type="ECO:0000313" key="2">
    <source>
        <dbReference type="Proteomes" id="UP001642484"/>
    </source>
</evidence>
<name>A0ABP0JK37_9DINO</name>
<dbReference type="SUPFAM" id="SSF56784">
    <property type="entry name" value="HAD-like"/>
    <property type="match status" value="1"/>
</dbReference>
<sequence>MAIATSSPRTSFNQKMLYHKEILSLMDAVVTGDEVKNGKPAPDIFQEAARRLGKNASKCVVFEDSPLGIRGAQAAGALTVALPDPRFPENARKLAELSPTWLLKEGIGQFNHEELELED</sequence>
<dbReference type="CDD" id="cd07505">
    <property type="entry name" value="HAD_BPGM-like"/>
    <property type="match status" value="1"/>
</dbReference>
<evidence type="ECO:0000313" key="1">
    <source>
        <dbReference type="EMBL" id="CAK9014523.1"/>
    </source>
</evidence>
<dbReference type="Pfam" id="PF00702">
    <property type="entry name" value="Hydrolase"/>
    <property type="match status" value="1"/>
</dbReference>
<accession>A0ABP0JK37</accession>
<dbReference type="PANTHER" id="PTHR18901:SF38">
    <property type="entry name" value="PSEUDOURIDINE-5'-PHOSPHATASE"/>
    <property type="match status" value="1"/>
</dbReference>
<dbReference type="InterPro" id="IPR006439">
    <property type="entry name" value="HAD-SF_hydro_IA"/>
</dbReference>
<dbReference type="EMBL" id="CAXAMN010005558">
    <property type="protein sequence ID" value="CAK9014523.1"/>
    <property type="molecule type" value="Genomic_DNA"/>
</dbReference>
<dbReference type="InterPro" id="IPR036412">
    <property type="entry name" value="HAD-like_sf"/>
</dbReference>
<keyword evidence="2" id="KW-1185">Reference proteome</keyword>
<dbReference type="PANTHER" id="PTHR18901">
    <property type="entry name" value="2-DEOXYGLUCOSE-6-PHOSPHATE PHOSPHATASE 2"/>
    <property type="match status" value="1"/>
</dbReference>
<organism evidence="1 2">
    <name type="scientific">Durusdinium trenchii</name>
    <dbReference type="NCBI Taxonomy" id="1381693"/>
    <lineage>
        <taxon>Eukaryota</taxon>
        <taxon>Sar</taxon>
        <taxon>Alveolata</taxon>
        <taxon>Dinophyceae</taxon>
        <taxon>Suessiales</taxon>
        <taxon>Symbiodiniaceae</taxon>
        <taxon>Durusdinium</taxon>
    </lineage>
</organism>
<dbReference type="Gene3D" id="3.40.50.1000">
    <property type="entry name" value="HAD superfamily/HAD-like"/>
    <property type="match status" value="1"/>
</dbReference>
<comment type="caution">
    <text evidence="1">The sequence shown here is derived from an EMBL/GenBank/DDBJ whole genome shotgun (WGS) entry which is preliminary data.</text>
</comment>
<dbReference type="InterPro" id="IPR023214">
    <property type="entry name" value="HAD_sf"/>
</dbReference>
<dbReference type="NCBIfam" id="TIGR01509">
    <property type="entry name" value="HAD-SF-IA-v3"/>
    <property type="match status" value="1"/>
</dbReference>
<gene>
    <name evidence="1" type="ORF">CCMP2556_LOCUS11731</name>
</gene>